<comment type="caution">
    <text evidence="10">The sequence shown here is derived from an EMBL/GenBank/DDBJ whole genome shotgun (WGS) entry which is preliminary data.</text>
</comment>
<dbReference type="InterPro" id="IPR042094">
    <property type="entry name" value="T2SS_GspF_sf"/>
</dbReference>
<organism evidence="10 11">
    <name type="scientific">Coprococcus eutactus</name>
    <dbReference type="NCBI Taxonomy" id="33043"/>
    <lineage>
        <taxon>Bacteria</taxon>
        <taxon>Bacillati</taxon>
        <taxon>Bacillota</taxon>
        <taxon>Clostridia</taxon>
        <taxon>Lachnospirales</taxon>
        <taxon>Lachnospiraceae</taxon>
        <taxon>Coprococcus</taxon>
    </lineage>
</organism>
<dbReference type="OrthoDB" id="9805682at2"/>
<dbReference type="FunFam" id="1.20.81.30:FF:000001">
    <property type="entry name" value="Type II secretion system protein F"/>
    <property type="match status" value="2"/>
</dbReference>
<feature type="domain" description="Type II secretion system protein GspF" evidence="9">
    <location>
        <begin position="67"/>
        <end position="190"/>
    </location>
</feature>
<comment type="similarity">
    <text evidence="2">Belongs to the GSP F family.</text>
</comment>
<protein>
    <submittedName>
        <fullName evidence="10">Type II secretion system F family protein</fullName>
    </submittedName>
</protein>
<gene>
    <name evidence="10" type="ORF">DWX94_01235</name>
</gene>
<evidence type="ECO:0000256" key="6">
    <source>
        <dbReference type="ARBA" id="ARBA00022989"/>
    </source>
</evidence>
<keyword evidence="6 8" id="KW-1133">Transmembrane helix</keyword>
<dbReference type="InterPro" id="IPR003004">
    <property type="entry name" value="GspF/PilC"/>
</dbReference>
<dbReference type="PANTHER" id="PTHR30012">
    <property type="entry name" value="GENERAL SECRETION PATHWAY PROTEIN"/>
    <property type="match status" value="1"/>
</dbReference>
<dbReference type="EMBL" id="QRVK01000002">
    <property type="protein sequence ID" value="RGS44051.1"/>
    <property type="molecule type" value="Genomic_DNA"/>
</dbReference>
<keyword evidence="3" id="KW-1003">Cell membrane</keyword>
<evidence type="ECO:0000256" key="2">
    <source>
        <dbReference type="ARBA" id="ARBA00005745"/>
    </source>
</evidence>
<name>A0A412IV43_9FIRM</name>
<sequence length="403" mass="44177">MAVFNYKVVDRDGKNKKGTIEAPNRDGAEKKLKSEGYSIMSLTEQSSPLGDIGLFKKKVKSRDLGVFCKQFSAVIKAGVTIISALELMGDQIENKTLRKAIQDARTYVEKGGTLADAFRVNPDVFPPIMINMVAAGEMSGNLEICLDRLVEHFEKDNALTSKIKGAMTYPIVVLCVMVIVIIVVLVAVIPNFASMFEDMGTQLPLATRAMMAAADFVKYKWWLLIIIVAAIVFGVKFFKKTPFGEQLFANIGLKAPIFGNLNVKTACSRFSRTMSTLMASGISMIDAVEQVAKMMDNKIIRDGLMDAKVQVSKGVPLSKPLKDMEMLPPMLSAMTKIGEETGDIEEMLSKVADYYDEEVEAATNALTSAMEPIIMVILACIVGMIVAAVYGPIMSMYDAMDQY</sequence>
<dbReference type="InterPro" id="IPR018076">
    <property type="entry name" value="T2SS_GspF_dom"/>
</dbReference>
<evidence type="ECO:0000313" key="11">
    <source>
        <dbReference type="Proteomes" id="UP000283295"/>
    </source>
</evidence>
<evidence type="ECO:0000256" key="3">
    <source>
        <dbReference type="ARBA" id="ARBA00022475"/>
    </source>
</evidence>
<evidence type="ECO:0000256" key="8">
    <source>
        <dbReference type="SAM" id="Phobius"/>
    </source>
</evidence>
<dbReference type="Proteomes" id="UP000283295">
    <property type="component" value="Unassembled WGS sequence"/>
</dbReference>
<evidence type="ECO:0000256" key="4">
    <source>
        <dbReference type="ARBA" id="ARBA00022519"/>
    </source>
</evidence>
<keyword evidence="4" id="KW-0997">Cell inner membrane</keyword>
<dbReference type="PANTHER" id="PTHR30012:SF0">
    <property type="entry name" value="TYPE II SECRETION SYSTEM PROTEIN F-RELATED"/>
    <property type="match status" value="1"/>
</dbReference>
<evidence type="ECO:0000256" key="7">
    <source>
        <dbReference type="ARBA" id="ARBA00023136"/>
    </source>
</evidence>
<keyword evidence="5 8" id="KW-0812">Transmembrane</keyword>
<dbReference type="AlphaFoldDB" id="A0A412IV43"/>
<dbReference type="Gene3D" id="1.20.81.30">
    <property type="entry name" value="Type II secretion system (T2SS), domain F"/>
    <property type="match status" value="2"/>
</dbReference>
<feature type="transmembrane region" description="Helical" evidence="8">
    <location>
        <begin position="171"/>
        <end position="193"/>
    </location>
</feature>
<evidence type="ECO:0000259" key="9">
    <source>
        <dbReference type="Pfam" id="PF00482"/>
    </source>
</evidence>
<accession>A0A412IV43</accession>
<evidence type="ECO:0000313" key="10">
    <source>
        <dbReference type="EMBL" id="RGS44051.1"/>
    </source>
</evidence>
<evidence type="ECO:0000256" key="5">
    <source>
        <dbReference type="ARBA" id="ARBA00022692"/>
    </source>
</evidence>
<reference evidence="10 11" key="1">
    <citation type="submission" date="2018-08" db="EMBL/GenBank/DDBJ databases">
        <title>A genome reference for cultivated species of the human gut microbiota.</title>
        <authorList>
            <person name="Zou Y."/>
            <person name="Xue W."/>
            <person name="Luo G."/>
        </authorList>
    </citation>
    <scope>NUCLEOTIDE SEQUENCE [LARGE SCALE GENOMIC DNA]</scope>
    <source>
        <strain evidence="10 11">AF22-21</strain>
    </source>
</reference>
<feature type="domain" description="Type II secretion system protein GspF" evidence="9">
    <location>
        <begin position="270"/>
        <end position="392"/>
    </location>
</feature>
<proteinExistence type="inferred from homology"/>
<dbReference type="GO" id="GO:0005886">
    <property type="term" value="C:plasma membrane"/>
    <property type="evidence" value="ECO:0007669"/>
    <property type="project" value="UniProtKB-SubCell"/>
</dbReference>
<feature type="transmembrane region" description="Helical" evidence="8">
    <location>
        <begin position="219"/>
        <end position="238"/>
    </location>
</feature>
<comment type="subcellular location">
    <subcellularLocation>
        <location evidence="1">Cell inner membrane</location>
        <topology evidence="1">Multi-pass membrane protein</topology>
    </subcellularLocation>
</comment>
<feature type="transmembrane region" description="Helical" evidence="8">
    <location>
        <begin position="373"/>
        <end position="393"/>
    </location>
</feature>
<dbReference type="PRINTS" id="PR00812">
    <property type="entry name" value="BCTERIALGSPF"/>
</dbReference>
<keyword evidence="7 8" id="KW-0472">Membrane</keyword>
<dbReference type="Pfam" id="PF00482">
    <property type="entry name" value="T2SSF"/>
    <property type="match status" value="2"/>
</dbReference>
<evidence type="ECO:0000256" key="1">
    <source>
        <dbReference type="ARBA" id="ARBA00004429"/>
    </source>
</evidence>